<name>A0A2G9UQ96_TELCI</name>
<evidence type="ECO:0000259" key="3">
    <source>
        <dbReference type="PROSITE" id="PS01180"/>
    </source>
</evidence>
<evidence type="ECO:0000256" key="1">
    <source>
        <dbReference type="ARBA" id="ARBA00023157"/>
    </source>
</evidence>
<evidence type="ECO:0000313" key="5">
    <source>
        <dbReference type="Proteomes" id="UP000230423"/>
    </source>
</evidence>
<dbReference type="Proteomes" id="UP000230423">
    <property type="component" value="Unassembled WGS sequence"/>
</dbReference>
<dbReference type="PROSITE" id="PS01180">
    <property type="entry name" value="CUB"/>
    <property type="match status" value="1"/>
</dbReference>
<dbReference type="SUPFAM" id="SSF49854">
    <property type="entry name" value="Spermadhesin, CUB domain"/>
    <property type="match status" value="1"/>
</dbReference>
<protein>
    <recommendedName>
        <fullName evidence="3">CUB domain-containing protein</fullName>
    </recommendedName>
</protein>
<dbReference type="OrthoDB" id="5786116at2759"/>
<sequence>MVDSPILVIGPFASAPTGYGGQLCDERPPGCGKELEATDEWKRMRSKVDGSKAADERDGFVKCHYWIKAPAGKRIEVKIVKIPANVTIDGCRYAGVEIKTHPDQRRTGYRFCSTSDVNVTLSSNSSVVPVITYSRRNTTVVTKLEYRYV</sequence>
<organism evidence="4 5">
    <name type="scientific">Teladorsagia circumcincta</name>
    <name type="common">Brown stomach worm</name>
    <name type="synonym">Ostertagia circumcincta</name>
    <dbReference type="NCBI Taxonomy" id="45464"/>
    <lineage>
        <taxon>Eukaryota</taxon>
        <taxon>Metazoa</taxon>
        <taxon>Ecdysozoa</taxon>
        <taxon>Nematoda</taxon>
        <taxon>Chromadorea</taxon>
        <taxon>Rhabditida</taxon>
        <taxon>Rhabditina</taxon>
        <taxon>Rhabditomorpha</taxon>
        <taxon>Strongyloidea</taxon>
        <taxon>Trichostrongylidae</taxon>
        <taxon>Teladorsagia</taxon>
    </lineage>
</organism>
<evidence type="ECO:0000256" key="2">
    <source>
        <dbReference type="PROSITE-ProRule" id="PRU00059"/>
    </source>
</evidence>
<evidence type="ECO:0000313" key="4">
    <source>
        <dbReference type="EMBL" id="PIO72444.1"/>
    </source>
</evidence>
<keyword evidence="1" id="KW-1015">Disulfide bond</keyword>
<dbReference type="InterPro" id="IPR000859">
    <property type="entry name" value="CUB_dom"/>
</dbReference>
<dbReference type="AlphaFoldDB" id="A0A2G9UQ96"/>
<dbReference type="Gene3D" id="2.60.120.290">
    <property type="entry name" value="Spermadhesin, CUB domain"/>
    <property type="match status" value="1"/>
</dbReference>
<proteinExistence type="predicted"/>
<dbReference type="InterPro" id="IPR035914">
    <property type="entry name" value="Sperma_CUB_dom_sf"/>
</dbReference>
<keyword evidence="5" id="KW-1185">Reference proteome</keyword>
<reference evidence="4 5" key="1">
    <citation type="submission" date="2015-09" db="EMBL/GenBank/DDBJ databases">
        <title>Draft genome of the parasitic nematode Teladorsagia circumcincta isolate WARC Sus (inbred).</title>
        <authorList>
            <person name="Mitreva M."/>
        </authorList>
    </citation>
    <scope>NUCLEOTIDE SEQUENCE [LARGE SCALE GENOMIC DNA]</scope>
    <source>
        <strain evidence="4 5">S</strain>
    </source>
</reference>
<accession>A0A2G9UQ96</accession>
<dbReference type="EMBL" id="KZ345675">
    <property type="protein sequence ID" value="PIO72444.1"/>
    <property type="molecule type" value="Genomic_DNA"/>
</dbReference>
<comment type="caution">
    <text evidence="2">Lacks conserved residue(s) required for the propagation of feature annotation.</text>
</comment>
<feature type="domain" description="CUB" evidence="3">
    <location>
        <begin position="31"/>
        <end position="149"/>
    </location>
</feature>
<gene>
    <name evidence="4" type="ORF">TELCIR_05629</name>
</gene>